<reference evidence="2" key="1">
    <citation type="journal article" date="2019" name="Int. J. Syst. Evol. Microbiol.">
        <title>The Global Catalogue of Microorganisms (GCM) 10K type strain sequencing project: providing services to taxonomists for standard genome sequencing and annotation.</title>
        <authorList>
            <consortium name="The Broad Institute Genomics Platform"/>
            <consortium name="The Broad Institute Genome Sequencing Center for Infectious Disease"/>
            <person name="Wu L."/>
            <person name="Ma J."/>
        </authorList>
    </citation>
    <scope>NUCLEOTIDE SEQUENCE [LARGE SCALE GENOMIC DNA]</scope>
    <source>
        <strain evidence="2">CCUG 54950</strain>
    </source>
</reference>
<organism evidence="1 2">
    <name type="scientific">Paenibacillus wenxiniae</name>
    <dbReference type="NCBI Taxonomy" id="1636843"/>
    <lineage>
        <taxon>Bacteria</taxon>
        <taxon>Bacillati</taxon>
        <taxon>Bacillota</taxon>
        <taxon>Bacilli</taxon>
        <taxon>Bacillales</taxon>
        <taxon>Paenibacillaceae</taxon>
        <taxon>Paenibacillus</taxon>
    </lineage>
</organism>
<protein>
    <submittedName>
        <fullName evidence="1">Uncharacterized protein</fullName>
    </submittedName>
</protein>
<sequence length="111" mass="12834">MKKDFCAAKYRTDSSVSDLLTRGEMKKDFCAAKYRTDSSVSDLLTRGEMKKDFCAAKYRTSLSDLPAHKQAIRSYANAREQSSGRFLEMRKIWIIMDMVVKMVSNFSLYDF</sequence>
<evidence type="ECO:0000313" key="1">
    <source>
        <dbReference type="EMBL" id="MFD1887125.1"/>
    </source>
</evidence>
<accession>A0ABW4RLK4</accession>
<proteinExistence type="predicted"/>
<gene>
    <name evidence="1" type="ORF">ACFSC9_16655</name>
</gene>
<evidence type="ECO:0000313" key="2">
    <source>
        <dbReference type="Proteomes" id="UP001597233"/>
    </source>
</evidence>
<dbReference type="RefSeq" id="WP_377781662.1">
    <property type="nucleotide sequence ID" value="NZ_JBHUEH010000023.1"/>
</dbReference>
<keyword evidence="2" id="KW-1185">Reference proteome</keyword>
<comment type="caution">
    <text evidence="1">The sequence shown here is derived from an EMBL/GenBank/DDBJ whole genome shotgun (WGS) entry which is preliminary data.</text>
</comment>
<dbReference type="EMBL" id="JBHUEH010000023">
    <property type="protein sequence ID" value="MFD1887125.1"/>
    <property type="molecule type" value="Genomic_DNA"/>
</dbReference>
<dbReference type="Proteomes" id="UP001597233">
    <property type="component" value="Unassembled WGS sequence"/>
</dbReference>
<name>A0ABW4RLK4_9BACL</name>